<dbReference type="PANTHER" id="PTHR13980">
    <property type="entry name" value="CDC68 RELATED"/>
    <property type="match status" value="1"/>
</dbReference>
<evidence type="ECO:0000259" key="15">
    <source>
        <dbReference type="SMART" id="SM01287"/>
    </source>
</evidence>
<dbReference type="GO" id="GO:0140713">
    <property type="term" value="F:histone chaperone activity"/>
    <property type="evidence" value="ECO:0007669"/>
    <property type="project" value="EnsemblFungi"/>
</dbReference>
<comment type="similarity">
    <text evidence="1 10">Belongs to the peptidase M24 family. SPT16 subfamily.</text>
</comment>
<reference evidence="16 17" key="1">
    <citation type="journal article" date="2015" name="Genome Biol. Evol.">
        <title>Phylogenomic analyses indicate that early fungi evolved digesting cell walls of algal ancestors of land plants.</title>
        <authorList>
            <person name="Chang Y."/>
            <person name="Wang S."/>
            <person name="Sekimoto S."/>
            <person name="Aerts A.L."/>
            <person name="Choi C."/>
            <person name="Clum A."/>
            <person name="LaButti K.M."/>
            <person name="Lindquist E.A."/>
            <person name="Yee Ngan C."/>
            <person name="Ohm R.A."/>
            <person name="Salamov A.A."/>
            <person name="Grigoriev I.V."/>
            <person name="Spatafora J.W."/>
            <person name="Berbee M.L."/>
        </authorList>
    </citation>
    <scope>NUCLEOTIDE SEQUENCE [LARGE SCALE GENOMIC DNA]</scope>
    <source>
        <strain evidence="16 17">NRRL 28638</strain>
    </source>
</reference>
<dbReference type="Proteomes" id="UP000070444">
    <property type="component" value="Unassembled WGS sequence"/>
</dbReference>
<evidence type="ECO:0000256" key="11">
    <source>
        <dbReference type="SAM" id="Coils"/>
    </source>
</evidence>
<dbReference type="InterPro" id="IPR013719">
    <property type="entry name" value="RTT106/SPT16-like_middle_dom"/>
</dbReference>
<dbReference type="Pfam" id="PF24824">
    <property type="entry name" value="PH_SPT16"/>
    <property type="match status" value="1"/>
</dbReference>
<keyword evidence="5 10" id="KW-0805">Transcription regulation</keyword>
<dbReference type="GO" id="GO:0031491">
    <property type="term" value="F:nucleosome binding"/>
    <property type="evidence" value="ECO:0007669"/>
    <property type="project" value="EnsemblFungi"/>
</dbReference>
<accession>A0A137PEB4</accession>
<evidence type="ECO:0000256" key="9">
    <source>
        <dbReference type="ARBA" id="ARBA00023242"/>
    </source>
</evidence>
<comment type="function">
    <text evidence="10">Component of the FACT complex, a general chromatin factor that acts to reorganize nucleosomes. The FACT complex is involved in multiple processes that require DNA as a template such as mRNA elongation, DNA replication and DNA repair. During transcription elongation the FACT complex acts as a histone chaperone that both destabilizes and restores nucleosomal structure. It facilitates the passage of RNA polymerase II and transcription by promoting the dissociation of one histone H2A-H2B dimer from the nucleosome, then subsequently promotes the reestablishment of the nucleosome following the passage of RNA polymerase II.</text>
</comment>
<dbReference type="SMART" id="SM01287">
    <property type="entry name" value="Rtt106"/>
    <property type="match status" value="1"/>
</dbReference>
<dbReference type="FunFam" id="3.90.230.10:FF:000005">
    <property type="entry name" value="FACT complex subunit spt16"/>
    <property type="match status" value="1"/>
</dbReference>
<keyword evidence="6 11" id="KW-0175">Coiled coil</keyword>
<dbReference type="Gene3D" id="2.30.29.30">
    <property type="entry name" value="Pleckstrin-homology domain (PH domain)/Phosphotyrosine-binding domain (PTB)"/>
    <property type="match status" value="1"/>
</dbReference>
<evidence type="ECO:0000256" key="7">
    <source>
        <dbReference type="ARBA" id="ARBA00023163"/>
    </source>
</evidence>
<dbReference type="OMA" id="YHINTIP"/>
<evidence type="ECO:0000256" key="2">
    <source>
        <dbReference type="ARBA" id="ARBA00022454"/>
    </source>
</evidence>
<evidence type="ECO:0000259" key="14">
    <source>
        <dbReference type="SMART" id="SM01286"/>
    </source>
</evidence>
<dbReference type="Pfam" id="PF08644">
    <property type="entry name" value="SPT16"/>
    <property type="match status" value="1"/>
</dbReference>
<dbReference type="Pfam" id="PF08512">
    <property type="entry name" value="Rttp106-like_middle"/>
    <property type="match status" value="1"/>
</dbReference>
<dbReference type="Gene3D" id="2.30.29.150">
    <property type="match status" value="1"/>
</dbReference>
<evidence type="ECO:0000256" key="12">
    <source>
        <dbReference type="SAM" id="MobiDB-lite"/>
    </source>
</evidence>
<dbReference type="GO" id="GO:0006281">
    <property type="term" value="P:DNA repair"/>
    <property type="evidence" value="ECO:0007669"/>
    <property type="project" value="UniProtKB-UniRule"/>
</dbReference>
<evidence type="ECO:0000313" key="16">
    <source>
        <dbReference type="EMBL" id="KXN73281.1"/>
    </source>
</evidence>
<dbReference type="Gene3D" id="3.90.230.10">
    <property type="entry name" value="Creatinase/methionine aminopeptidase superfamily"/>
    <property type="match status" value="1"/>
</dbReference>
<dbReference type="InterPro" id="IPR029149">
    <property type="entry name" value="Creatin/AminoP/Spt16_N"/>
</dbReference>
<evidence type="ECO:0000256" key="10">
    <source>
        <dbReference type="RuleBase" id="RU367052"/>
    </source>
</evidence>
<feature type="domain" description="Histone chaperone RTT106/FACT complex subunit SPT16-like middle" evidence="15">
    <location>
        <begin position="814"/>
        <end position="904"/>
    </location>
</feature>
<dbReference type="GO" id="GO:0007063">
    <property type="term" value="P:regulation of sister chromatid cohesion"/>
    <property type="evidence" value="ECO:0007669"/>
    <property type="project" value="EnsemblFungi"/>
</dbReference>
<comment type="subunit">
    <text evidence="10">Component of the FACT complex.</text>
</comment>
<feature type="domain" description="FACT complex subunit SPT16 N-terminal lobe" evidence="13">
    <location>
        <begin position="6"/>
        <end position="173"/>
    </location>
</feature>
<dbReference type="InterPro" id="IPR000994">
    <property type="entry name" value="Pept_M24"/>
</dbReference>
<feature type="compositionally biased region" description="Basic and acidic residues" evidence="12">
    <location>
        <begin position="482"/>
        <end position="510"/>
    </location>
</feature>
<dbReference type="Pfam" id="PF00557">
    <property type="entry name" value="Peptidase_M24"/>
    <property type="match status" value="1"/>
</dbReference>
<evidence type="ECO:0000256" key="8">
    <source>
        <dbReference type="ARBA" id="ARBA00023204"/>
    </source>
</evidence>
<dbReference type="GO" id="GO:0140719">
    <property type="term" value="P:constitutive heterochromatin formation"/>
    <property type="evidence" value="ECO:0007669"/>
    <property type="project" value="EnsemblFungi"/>
</dbReference>
<dbReference type="InterPro" id="IPR013953">
    <property type="entry name" value="FACT_SPT16_M"/>
</dbReference>
<gene>
    <name evidence="16" type="ORF">CONCODRAFT_46888</name>
</gene>
<keyword evidence="2 10" id="KW-0158">Chromosome</keyword>
<evidence type="ECO:0000256" key="5">
    <source>
        <dbReference type="ARBA" id="ARBA00023015"/>
    </source>
</evidence>
<dbReference type="GO" id="GO:0045899">
    <property type="term" value="P:positive regulation of RNA polymerase II transcription preinitiation complex assembly"/>
    <property type="evidence" value="ECO:0007669"/>
    <property type="project" value="EnsemblFungi"/>
</dbReference>
<dbReference type="InterPro" id="IPR056595">
    <property type="entry name" value="Fact-SPT16_PH"/>
</dbReference>
<feature type="region of interest" description="Disordered" evidence="12">
    <location>
        <begin position="935"/>
        <end position="1022"/>
    </location>
</feature>
<keyword evidence="4 10" id="KW-0227">DNA damage</keyword>
<evidence type="ECO:0000256" key="6">
    <source>
        <dbReference type="ARBA" id="ARBA00023054"/>
    </source>
</evidence>
<dbReference type="GO" id="GO:0006334">
    <property type="term" value="P:nucleosome assembly"/>
    <property type="evidence" value="ECO:0007669"/>
    <property type="project" value="EnsemblFungi"/>
</dbReference>
<dbReference type="InterPro" id="IPR040258">
    <property type="entry name" value="Spt16"/>
</dbReference>
<dbReference type="Gene3D" id="2.30.29.210">
    <property type="entry name" value="FACT complex subunit Spt16p/Cdc68p"/>
    <property type="match status" value="1"/>
</dbReference>
<proteinExistence type="inferred from homology"/>
<evidence type="ECO:0000313" key="17">
    <source>
        <dbReference type="Proteomes" id="UP000070444"/>
    </source>
</evidence>
<dbReference type="PANTHER" id="PTHR13980:SF15">
    <property type="entry name" value="FACT COMPLEX SUBUNIT SPT16"/>
    <property type="match status" value="1"/>
</dbReference>
<evidence type="ECO:0000256" key="4">
    <source>
        <dbReference type="ARBA" id="ARBA00022763"/>
    </source>
</evidence>
<comment type="subcellular location">
    <subcellularLocation>
        <location evidence="10">Nucleus</location>
    </subcellularLocation>
    <subcellularLocation>
        <location evidence="10">Chromosome</location>
    </subcellularLocation>
</comment>
<keyword evidence="3 10" id="KW-0235">DNA replication</keyword>
<dbReference type="OrthoDB" id="10251642at2759"/>
<dbReference type="SUPFAM" id="SSF55920">
    <property type="entry name" value="Creatinase/aminopeptidase"/>
    <property type="match status" value="1"/>
</dbReference>
<dbReference type="STRING" id="796925.A0A137PEB4"/>
<dbReference type="GO" id="GO:0006261">
    <property type="term" value="P:DNA-templated DNA replication"/>
    <property type="evidence" value="ECO:0007669"/>
    <property type="project" value="EnsemblFungi"/>
</dbReference>
<feature type="compositionally biased region" description="Polar residues" evidence="12">
    <location>
        <begin position="455"/>
        <end position="474"/>
    </location>
</feature>
<sequence length="1022" mass="116806">MSKPKIDGVSFHRRLRFLIDKWNTKNEDEEVNAFSGANSILFLSADPDKQPQYTKYSTLQTWLLGFEFPKTAIVLTKEKVIFLTSANKAAYLEALKDSSIPDALPVEVITFTKDEAVMKEKSEELIKTLAQPEFQPIGTFPKDKVVGGFYDMWEKIKANHSDSWKEVDATLGVAEVLCHKEDSEIKLMQSAGKTTVAMAKYMVKQVVAYADKGANISHIDLSRKIEDLLFNTNKLTKLDIQADINYDLLDWAHMPCVQSGGTFDLKYHAASNKQNLYAGVIICSLGVRYSSYCTYETRTLFINATKKQEENYKFLMDTYNHTLNSIKVGMKFSELYKIAQDYVAENRPDLEAKFNKNCGFVIGIELRENTHVISPKCDQVIEHNTCLVFNIGFTDLENPEAKDGRGKQYALSVADTIRVTHSQPSFLTIGGKKLSDICYSFEDNKPSKPGKATAENRQASKPQNSAILQTKFRSQAQEEETPEQRRRTHQQELFEKKNRDGLLRYQDDGRDGTIKDSKAVFKSFESYKRETAIPREVRSNNIVVDARNETVILPINGYPTPFHINTIKNVSKNDEGNMVYLRVNFVTPGQGVSKKDDMPFPNPEANFIRSMTYRSSDTARLTEIYKRITDLKKEIAKKETEKKEMADIVEQDKLIVVPGRKPPHLSDVYIRPVLEGKKYPGELEIHSNGIRFLLPRSNRPLDILYSNIKHFFFQPCDGELLVLLHFHLKNPIMIGKKKTKDVQFYRETSDVTFDETGNRRRQHFYGDDDEMEAEMEEKRMMQALNKEFHDFGRKISDASHGEVDLDIPFRDLGFHGVPFRSSALLQPTTECLVFLSDMPFLVITLDEIELAHLERVQFGLKNFDLVLVFKDFSKAPVHINTISTKDLEGLKEWLDSVDVMYTEGQLNLNWSTIMKTIRDDPAEFFSSGGWSFLNDQAEDDDMSSEDPESEFEPESEYESDSEASYDSDEGSPSEEDPTESEEDYDDEEDEKPRKKASNPAPPVKNGKRPTQSSTLPLKKMKR</sequence>
<evidence type="ECO:0000256" key="1">
    <source>
        <dbReference type="ARBA" id="ARBA00010779"/>
    </source>
</evidence>
<feature type="coiled-coil region" evidence="11">
    <location>
        <begin position="621"/>
        <end position="648"/>
    </location>
</feature>
<dbReference type="Gene3D" id="3.40.350.10">
    <property type="entry name" value="Creatinase/prolidase N-terminal domain"/>
    <property type="match status" value="1"/>
</dbReference>
<evidence type="ECO:0000259" key="13">
    <source>
        <dbReference type="SMART" id="SM01285"/>
    </source>
</evidence>
<dbReference type="InterPro" id="IPR029148">
    <property type="entry name" value="FACT-SPT16_Nlobe"/>
</dbReference>
<dbReference type="EMBL" id="KQ964439">
    <property type="protein sequence ID" value="KXN73281.1"/>
    <property type="molecule type" value="Genomic_DNA"/>
</dbReference>
<feature type="domain" description="FACT complex subunit SPT16 middle" evidence="14">
    <location>
        <begin position="542"/>
        <end position="692"/>
    </location>
</feature>
<evidence type="ECO:0000256" key="3">
    <source>
        <dbReference type="ARBA" id="ARBA00022705"/>
    </source>
</evidence>
<organism evidence="16 17">
    <name type="scientific">Conidiobolus coronatus (strain ATCC 28846 / CBS 209.66 / NRRL 28638)</name>
    <name type="common">Delacroixia coronata</name>
    <dbReference type="NCBI Taxonomy" id="796925"/>
    <lineage>
        <taxon>Eukaryota</taxon>
        <taxon>Fungi</taxon>
        <taxon>Fungi incertae sedis</taxon>
        <taxon>Zoopagomycota</taxon>
        <taxon>Entomophthoromycotina</taxon>
        <taxon>Entomophthoromycetes</taxon>
        <taxon>Entomophthorales</taxon>
        <taxon>Ancylistaceae</taxon>
        <taxon>Conidiobolus</taxon>
    </lineage>
</organism>
<keyword evidence="17" id="KW-1185">Reference proteome</keyword>
<keyword evidence="9 10" id="KW-0539">Nucleus</keyword>
<dbReference type="SMART" id="SM01286">
    <property type="entry name" value="SPT16"/>
    <property type="match status" value="1"/>
</dbReference>
<dbReference type="InterPro" id="IPR011993">
    <property type="entry name" value="PH-like_dom_sf"/>
</dbReference>
<protein>
    <recommendedName>
        <fullName evidence="10">FACT complex subunit</fullName>
    </recommendedName>
</protein>
<keyword evidence="7 10" id="KW-0804">Transcription</keyword>
<name>A0A137PEB4_CONC2</name>
<feature type="region of interest" description="Disordered" evidence="12">
    <location>
        <begin position="445"/>
        <end position="510"/>
    </location>
</feature>
<dbReference type="Pfam" id="PF14826">
    <property type="entry name" value="FACT-Spt16_Nlob"/>
    <property type="match status" value="1"/>
</dbReference>
<dbReference type="GO" id="GO:0035101">
    <property type="term" value="C:FACT complex"/>
    <property type="evidence" value="ECO:0007669"/>
    <property type="project" value="UniProtKB-UniRule"/>
</dbReference>
<dbReference type="GO" id="GO:0006368">
    <property type="term" value="P:transcription elongation by RNA polymerase II"/>
    <property type="evidence" value="ECO:0007669"/>
    <property type="project" value="TreeGrafter"/>
</dbReference>
<keyword evidence="8 10" id="KW-0234">DNA repair</keyword>
<dbReference type="SMART" id="SM01285">
    <property type="entry name" value="FACT-Spt16_Nlob"/>
    <property type="match status" value="1"/>
</dbReference>
<dbReference type="InterPro" id="IPR036005">
    <property type="entry name" value="Creatinase/aminopeptidase-like"/>
</dbReference>
<dbReference type="FunFam" id="2.30.29.30:FF:000017">
    <property type="entry name" value="FACT complex subunit SPT16"/>
    <property type="match status" value="1"/>
</dbReference>
<dbReference type="FunFam" id="2.30.29.210:FF:000001">
    <property type="entry name" value="FACT complex subunit spt16"/>
    <property type="match status" value="1"/>
</dbReference>
<feature type="compositionally biased region" description="Acidic residues" evidence="12">
    <location>
        <begin position="936"/>
        <end position="989"/>
    </location>
</feature>
<dbReference type="AlphaFoldDB" id="A0A137PEB4"/>
<dbReference type="GO" id="GO:0042393">
    <property type="term" value="F:histone binding"/>
    <property type="evidence" value="ECO:0007669"/>
    <property type="project" value="EnsemblFungi"/>
</dbReference>